<name>A0A2T0LB63_9BACL</name>
<dbReference type="PANTHER" id="PTHR22912">
    <property type="entry name" value="DISULFIDE OXIDOREDUCTASE"/>
    <property type="match status" value="1"/>
</dbReference>
<feature type="binding site" evidence="12">
    <location>
        <begin position="185"/>
        <end position="192"/>
    </location>
    <ligand>
        <name>NAD(+)</name>
        <dbReference type="ChEBI" id="CHEBI:57540"/>
    </ligand>
</feature>
<comment type="cofactor">
    <cofactor evidence="12 14">
        <name>FAD</name>
        <dbReference type="ChEBI" id="CHEBI:57692"/>
    </cofactor>
    <text evidence="12 14">Binds 1 FAD per subunit.</text>
</comment>
<dbReference type="NCBIfam" id="TIGR01350">
    <property type="entry name" value="lipoamide_DH"/>
    <property type="match status" value="1"/>
</dbReference>
<keyword evidence="6 14" id="KW-0560">Oxidoreductase</keyword>
<dbReference type="PANTHER" id="PTHR22912:SF160">
    <property type="entry name" value="DIHYDROLIPOYL DEHYDROGENASE"/>
    <property type="match status" value="1"/>
</dbReference>
<feature type="domain" description="FAD/NAD(P)-binding" evidence="16">
    <location>
        <begin position="11"/>
        <end position="331"/>
    </location>
</feature>
<evidence type="ECO:0000256" key="6">
    <source>
        <dbReference type="ARBA" id="ARBA00023002"/>
    </source>
</evidence>
<dbReference type="Pfam" id="PF02852">
    <property type="entry name" value="Pyr_redox_dim"/>
    <property type="match status" value="1"/>
</dbReference>
<evidence type="ECO:0000259" key="16">
    <source>
        <dbReference type="Pfam" id="PF07992"/>
    </source>
</evidence>
<dbReference type="InterPro" id="IPR050151">
    <property type="entry name" value="Class-I_Pyr_Nuc-Dis_Oxidored"/>
</dbReference>
<dbReference type="EMBL" id="PVNE01000030">
    <property type="protein sequence ID" value="PRX39095.1"/>
    <property type="molecule type" value="Genomic_DNA"/>
</dbReference>
<dbReference type="GO" id="GO:0050660">
    <property type="term" value="F:flavin adenine dinucleotide binding"/>
    <property type="evidence" value="ECO:0007669"/>
    <property type="project" value="InterPro"/>
</dbReference>
<dbReference type="EC" id="1.8.1.4" evidence="2 14"/>
<dbReference type="RefSeq" id="WP_106346394.1">
    <property type="nucleotide sequence ID" value="NZ_PVNE01000030.1"/>
</dbReference>
<dbReference type="SUPFAM" id="SSF51905">
    <property type="entry name" value="FAD/NAD(P)-binding domain"/>
    <property type="match status" value="1"/>
</dbReference>
<gene>
    <name evidence="17" type="ORF">CLV97_13035</name>
</gene>
<dbReference type="Proteomes" id="UP000237797">
    <property type="component" value="Unassembled WGS sequence"/>
</dbReference>
<feature type="binding site" evidence="12">
    <location>
        <position position="208"/>
    </location>
    <ligand>
        <name>NAD(+)</name>
        <dbReference type="ChEBI" id="CHEBI:57540"/>
    </ligand>
</feature>
<keyword evidence="9 14" id="KW-0676">Redox-active center</keyword>
<keyword evidence="18" id="KW-1185">Reference proteome</keyword>
<feature type="binding site" evidence="12">
    <location>
        <position position="56"/>
    </location>
    <ligand>
        <name>FAD</name>
        <dbReference type="ChEBI" id="CHEBI:57692"/>
    </ligand>
</feature>
<dbReference type="InterPro" id="IPR012999">
    <property type="entry name" value="Pyr_OxRdtase_I_AS"/>
</dbReference>
<sequence length="472" mass="49902">MVVGDFANEVDVLVVGGGPGGYVAAIRAAQLGRKVTLVDKGELGGVCLNRGCIPSKALITAAERVQQIKEADRMGIRVNGDIAVDLPELMNWKDGVVKKLTGGVGTLLKGNKVDVIKGEAYFSGPDTVRIATEKDSQTYQFKDCIIATGSRPVELPSLPFDGKRILSSTEILSLQELPKRLLVVGGGYIGLELGTAYRKLGSEVTILEGTDSLLPGVDPSLVRMVTRKLKKLGVTVVTGAMVQGGESSEDEVRVTAQVKGEEKTYAADVVLVAVGRKPNTDELGLEQVGIQLDERGFIKVDKQLRTSVPHIYAIGDVAGGALLAHKASYEGKVAAEVIAGMPSEVDVRAMPFVIFSDPEIAYTGLTEQEAKEKGYDPVVSRFAFQANGRALTMDSADGFAQVVADKESKQILGVQIVGPEASTLISEAVLAIEMGANAEDVSLSVHAHPTLPEAVMEAAEGVLGQAIHMVKK</sequence>
<proteinExistence type="inferred from homology"/>
<keyword evidence="12" id="KW-0547">Nucleotide-binding</keyword>
<reference evidence="17 18" key="1">
    <citation type="submission" date="2018-03" db="EMBL/GenBank/DDBJ databases">
        <title>Genomic Encyclopedia of Archaeal and Bacterial Type Strains, Phase II (KMG-II): from individual species to whole genera.</title>
        <authorList>
            <person name="Goeker M."/>
        </authorList>
    </citation>
    <scope>NUCLEOTIDE SEQUENCE [LARGE SCALE GENOMIC DNA]</scope>
    <source>
        <strain evidence="17 18">DSM 44946</strain>
    </source>
</reference>
<dbReference type="Pfam" id="PF07992">
    <property type="entry name" value="Pyr_redox_2"/>
    <property type="match status" value="1"/>
</dbReference>
<dbReference type="InterPro" id="IPR001100">
    <property type="entry name" value="Pyr_nuc-diS_OxRdtase"/>
</dbReference>
<dbReference type="InterPro" id="IPR006258">
    <property type="entry name" value="Lipoamide_DH"/>
</dbReference>
<feature type="binding site" evidence="12">
    <location>
        <begin position="148"/>
        <end position="150"/>
    </location>
    <ligand>
        <name>FAD</name>
        <dbReference type="ChEBI" id="CHEBI:57692"/>
    </ligand>
</feature>
<dbReference type="PROSITE" id="PS00076">
    <property type="entry name" value="PYRIDINE_REDOX_1"/>
    <property type="match status" value="1"/>
</dbReference>
<evidence type="ECO:0000256" key="4">
    <source>
        <dbReference type="ARBA" id="ARBA00022630"/>
    </source>
</evidence>
<dbReference type="InterPro" id="IPR016156">
    <property type="entry name" value="FAD/NAD-linked_Rdtase_dimer_sf"/>
</dbReference>
<dbReference type="Gene3D" id="3.30.390.30">
    <property type="match status" value="1"/>
</dbReference>
<dbReference type="GO" id="GO:0006103">
    <property type="term" value="P:2-oxoglutarate metabolic process"/>
    <property type="evidence" value="ECO:0007669"/>
    <property type="project" value="TreeGrafter"/>
</dbReference>
<protein>
    <recommendedName>
        <fullName evidence="3 14">Dihydrolipoyl dehydrogenase</fullName>
        <ecNumber evidence="2 14">1.8.1.4</ecNumber>
    </recommendedName>
</protein>
<evidence type="ECO:0000256" key="2">
    <source>
        <dbReference type="ARBA" id="ARBA00012608"/>
    </source>
</evidence>
<feature type="domain" description="Pyridine nucleotide-disulphide oxidoreductase dimerisation" evidence="15">
    <location>
        <begin position="350"/>
        <end position="459"/>
    </location>
</feature>
<dbReference type="InterPro" id="IPR036188">
    <property type="entry name" value="FAD/NAD-bd_sf"/>
</dbReference>
<feature type="binding site" evidence="12">
    <location>
        <position position="275"/>
    </location>
    <ligand>
        <name>NAD(+)</name>
        <dbReference type="ChEBI" id="CHEBI:57540"/>
    </ligand>
</feature>
<comment type="caution">
    <text evidence="17">The sequence shown here is derived from an EMBL/GenBank/DDBJ whole genome shotgun (WGS) entry which is preliminary data.</text>
</comment>
<evidence type="ECO:0000256" key="3">
    <source>
        <dbReference type="ARBA" id="ARBA00016961"/>
    </source>
</evidence>
<evidence type="ECO:0000259" key="15">
    <source>
        <dbReference type="Pfam" id="PF02852"/>
    </source>
</evidence>
<feature type="binding site" evidence="12">
    <location>
        <position position="316"/>
    </location>
    <ligand>
        <name>FAD</name>
        <dbReference type="ChEBI" id="CHEBI:57692"/>
    </ligand>
</feature>
<dbReference type="GO" id="GO:0004148">
    <property type="term" value="F:dihydrolipoyl dehydrogenase (NADH) activity"/>
    <property type="evidence" value="ECO:0007669"/>
    <property type="project" value="UniProtKB-EC"/>
</dbReference>
<dbReference type="OrthoDB" id="9800167at2"/>
<evidence type="ECO:0000256" key="13">
    <source>
        <dbReference type="PIRSR" id="PIRSR000350-4"/>
    </source>
</evidence>
<keyword evidence="4 14" id="KW-0285">Flavoprotein</keyword>
<dbReference type="PRINTS" id="PR00411">
    <property type="entry name" value="PNDRDTASEI"/>
</dbReference>
<dbReference type="PRINTS" id="PR00368">
    <property type="entry name" value="FADPNR"/>
</dbReference>
<accession>A0A2T0LB63</accession>
<comment type="miscellaneous">
    <text evidence="14">The active site is a redox-active disulfide bond.</text>
</comment>
<comment type="catalytic activity">
    <reaction evidence="10 14">
        <text>N(6)-[(R)-dihydrolipoyl]-L-lysyl-[protein] + NAD(+) = N(6)-[(R)-lipoyl]-L-lysyl-[protein] + NADH + H(+)</text>
        <dbReference type="Rhea" id="RHEA:15045"/>
        <dbReference type="Rhea" id="RHEA-COMP:10474"/>
        <dbReference type="Rhea" id="RHEA-COMP:10475"/>
        <dbReference type="ChEBI" id="CHEBI:15378"/>
        <dbReference type="ChEBI" id="CHEBI:57540"/>
        <dbReference type="ChEBI" id="CHEBI:57945"/>
        <dbReference type="ChEBI" id="CHEBI:83099"/>
        <dbReference type="ChEBI" id="CHEBI:83100"/>
        <dbReference type="EC" id="1.8.1.4"/>
    </reaction>
</comment>
<evidence type="ECO:0000256" key="11">
    <source>
        <dbReference type="PIRSR" id="PIRSR000350-2"/>
    </source>
</evidence>
<dbReference type="InterPro" id="IPR023753">
    <property type="entry name" value="FAD/NAD-binding_dom"/>
</dbReference>
<evidence type="ECO:0000256" key="14">
    <source>
        <dbReference type="RuleBase" id="RU003692"/>
    </source>
</evidence>
<keyword evidence="7 12" id="KW-0520">NAD</keyword>
<evidence type="ECO:0000256" key="9">
    <source>
        <dbReference type="ARBA" id="ARBA00023284"/>
    </source>
</evidence>
<evidence type="ECO:0000256" key="10">
    <source>
        <dbReference type="ARBA" id="ARBA00049187"/>
    </source>
</evidence>
<evidence type="ECO:0000313" key="18">
    <source>
        <dbReference type="Proteomes" id="UP000237797"/>
    </source>
</evidence>
<dbReference type="InterPro" id="IPR004099">
    <property type="entry name" value="Pyr_nucl-diS_OxRdtase_dimer"/>
</dbReference>
<dbReference type="Gene3D" id="3.50.50.60">
    <property type="entry name" value="FAD/NAD(P)-binding domain"/>
    <property type="match status" value="2"/>
</dbReference>
<evidence type="ECO:0000256" key="8">
    <source>
        <dbReference type="ARBA" id="ARBA00023157"/>
    </source>
</evidence>
<feature type="disulfide bond" description="Redox-active" evidence="13">
    <location>
        <begin position="47"/>
        <end position="52"/>
    </location>
</feature>
<organism evidence="17 18">
    <name type="scientific">Planifilum fimeticola</name>
    <dbReference type="NCBI Taxonomy" id="201975"/>
    <lineage>
        <taxon>Bacteria</taxon>
        <taxon>Bacillati</taxon>
        <taxon>Bacillota</taxon>
        <taxon>Bacilli</taxon>
        <taxon>Bacillales</taxon>
        <taxon>Thermoactinomycetaceae</taxon>
        <taxon>Planifilum</taxon>
    </lineage>
</organism>
<dbReference type="PIRSF" id="PIRSF000350">
    <property type="entry name" value="Mercury_reductase_MerA"/>
    <property type="match status" value="1"/>
</dbReference>
<evidence type="ECO:0000256" key="5">
    <source>
        <dbReference type="ARBA" id="ARBA00022827"/>
    </source>
</evidence>
<feature type="active site" description="Proton acceptor" evidence="11">
    <location>
        <position position="448"/>
    </location>
</feature>
<dbReference type="SUPFAM" id="SSF55424">
    <property type="entry name" value="FAD/NAD-linked reductases, dimerisation (C-terminal) domain"/>
    <property type="match status" value="1"/>
</dbReference>
<keyword evidence="8" id="KW-1015">Disulfide bond</keyword>
<evidence type="ECO:0000256" key="1">
    <source>
        <dbReference type="ARBA" id="ARBA00007532"/>
    </source>
</evidence>
<evidence type="ECO:0000256" key="7">
    <source>
        <dbReference type="ARBA" id="ARBA00023027"/>
    </source>
</evidence>
<keyword evidence="5 12" id="KW-0274">FAD</keyword>
<evidence type="ECO:0000313" key="17">
    <source>
        <dbReference type="EMBL" id="PRX39095.1"/>
    </source>
</evidence>
<dbReference type="AlphaFoldDB" id="A0A2T0LB63"/>
<comment type="similarity">
    <text evidence="1 14">Belongs to the class-I pyridine nucleotide-disulfide oxidoreductase family.</text>
</comment>
<evidence type="ECO:0000256" key="12">
    <source>
        <dbReference type="PIRSR" id="PIRSR000350-3"/>
    </source>
</evidence>
<dbReference type="FunFam" id="3.30.390.30:FF:000001">
    <property type="entry name" value="Dihydrolipoyl dehydrogenase"/>
    <property type="match status" value="1"/>
</dbReference>